<gene>
    <name evidence="1" type="ORF">SAMN05421580_10645</name>
</gene>
<evidence type="ECO:0000313" key="1">
    <source>
        <dbReference type="EMBL" id="SIS87017.1"/>
    </source>
</evidence>
<protein>
    <submittedName>
        <fullName evidence="1">Uncharacterized protein</fullName>
    </submittedName>
</protein>
<name>A0A1N7MLP0_9RHOB</name>
<dbReference type="STRING" id="453582.SAMN05421580_10645"/>
<organism evidence="1 2">
    <name type="scientific">Rhodobacter aestuarii</name>
    <dbReference type="NCBI Taxonomy" id="453582"/>
    <lineage>
        <taxon>Bacteria</taxon>
        <taxon>Pseudomonadati</taxon>
        <taxon>Pseudomonadota</taxon>
        <taxon>Alphaproteobacteria</taxon>
        <taxon>Rhodobacterales</taxon>
        <taxon>Rhodobacter group</taxon>
        <taxon>Rhodobacter</taxon>
    </lineage>
</organism>
<dbReference type="AlphaFoldDB" id="A0A1N7MLP0"/>
<dbReference type="Proteomes" id="UP000186221">
    <property type="component" value="Unassembled WGS sequence"/>
</dbReference>
<proteinExistence type="predicted"/>
<evidence type="ECO:0000313" key="2">
    <source>
        <dbReference type="Proteomes" id="UP000186221"/>
    </source>
</evidence>
<keyword evidence="2" id="KW-1185">Reference proteome</keyword>
<accession>A0A1N7MLP0</accession>
<reference evidence="2" key="1">
    <citation type="submission" date="2017-01" db="EMBL/GenBank/DDBJ databases">
        <authorList>
            <person name="Varghese N."/>
            <person name="Submissions S."/>
        </authorList>
    </citation>
    <scope>NUCLEOTIDE SEQUENCE [LARGE SCALE GENOMIC DNA]</scope>
    <source>
        <strain evidence="2">DSM 19945</strain>
    </source>
</reference>
<sequence>MILSGSSRLSVRRAAALATRGQQGTAPEAVWIGVMGASPGPARHPLHRGCRA</sequence>
<dbReference type="EMBL" id="FTOG01000006">
    <property type="protein sequence ID" value="SIS87017.1"/>
    <property type="molecule type" value="Genomic_DNA"/>
</dbReference>